<evidence type="ECO:0000313" key="3">
    <source>
        <dbReference type="Proteomes" id="UP000192042"/>
    </source>
</evidence>
<feature type="compositionally biased region" description="Basic and acidic residues" evidence="1">
    <location>
        <begin position="1"/>
        <end position="13"/>
    </location>
</feature>
<evidence type="ECO:0000256" key="1">
    <source>
        <dbReference type="SAM" id="MobiDB-lite"/>
    </source>
</evidence>
<dbReference type="KEGG" id="nja:NSJP_1055"/>
<dbReference type="Proteomes" id="UP000192042">
    <property type="component" value="Chromosome I"/>
</dbReference>
<feature type="compositionally biased region" description="Basic and acidic residues" evidence="1">
    <location>
        <begin position="25"/>
        <end position="37"/>
    </location>
</feature>
<feature type="region of interest" description="Disordered" evidence="1">
    <location>
        <begin position="1"/>
        <end position="45"/>
    </location>
</feature>
<sequence length="91" mass="9986">MRPEHYEGREIEQTARLLPRSPGDFTREEGGYGRRDSTWPVGPADARAGFSSVVLAGSPRAVPYGTKDQPDVSLTHSGEPIETRGTQAFRD</sequence>
<name>A0A1W1I2K8_9BACT</name>
<keyword evidence="3" id="KW-1185">Reference proteome</keyword>
<evidence type="ECO:0000313" key="2">
    <source>
        <dbReference type="EMBL" id="SLM47227.1"/>
    </source>
</evidence>
<dbReference type="AlphaFoldDB" id="A0A1W1I2K8"/>
<proteinExistence type="predicted"/>
<organism evidence="2 3">
    <name type="scientific">Nitrospira japonica</name>
    <dbReference type="NCBI Taxonomy" id="1325564"/>
    <lineage>
        <taxon>Bacteria</taxon>
        <taxon>Pseudomonadati</taxon>
        <taxon>Nitrospirota</taxon>
        <taxon>Nitrospiria</taxon>
        <taxon>Nitrospirales</taxon>
        <taxon>Nitrospiraceae</taxon>
        <taxon>Nitrospira</taxon>
    </lineage>
</organism>
<gene>
    <name evidence="2" type="ORF">NSJP_1055</name>
</gene>
<accession>A0A1W1I2K8</accession>
<protein>
    <submittedName>
        <fullName evidence="2">Uncharacterized protein</fullName>
    </submittedName>
</protein>
<feature type="region of interest" description="Disordered" evidence="1">
    <location>
        <begin position="61"/>
        <end position="91"/>
    </location>
</feature>
<dbReference type="EMBL" id="LT828648">
    <property type="protein sequence ID" value="SLM47227.1"/>
    <property type="molecule type" value="Genomic_DNA"/>
</dbReference>
<reference evidence="2 3" key="1">
    <citation type="submission" date="2017-03" db="EMBL/GenBank/DDBJ databases">
        <authorList>
            <person name="Afonso C.L."/>
            <person name="Miller P.J."/>
            <person name="Scott M.A."/>
            <person name="Spackman E."/>
            <person name="Goraichik I."/>
            <person name="Dimitrov K.M."/>
            <person name="Suarez D.L."/>
            <person name="Swayne D.E."/>
        </authorList>
    </citation>
    <scope>NUCLEOTIDE SEQUENCE [LARGE SCALE GENOMIC DNA]</scope>
    <source>
        <strain evidence="2">Genome sequencing of Nitrospira japonica strain NJ11</strain>
    </source>
</reference>
<dbReference type="STRING" id="1325564.NSJP_1055"/>